<dbReference type="KEGG" id="plei:Q9312_03645"/>
<dbReference type="NCBIfam" id="TIGR00519">
    <property type="entry name" value="asnASE_I"/>
    <property type="match status" value="1"/>
</dbReference>
<dbReference type="PANTHER" id="PTHR11707">
    <property type="entry name" value="L-ASPARAGINASE"/>
    <property type="match status" value="1"/>
</dbReference>
<keyword evidence="11" id="KW-1185">Reference proteome</keyword>
<evidence type="ECO:0000256" key="3">
    <source>
        <dbReference type="ARBA" id="ARBA00022801"/>
    </source>
</evidence>
<dbReference type="NCBIfam" id="NF006998">
    <property type="entry name" value="PRK09461.1"/>
    <property type="match status" value="1"/>
</dbReference>
<evidence type="ECO:0000313" key="10">
    <source>
        <dbReference type="EMBL" id="WMS88016.1"/>
    </source>
</evidence>
<dbReference type="PROSITE" id="PS51732">
    <property type="entry name" value="ASN_GLN_ASE_3"/>
    <property type="match status" value="1"/>
</dbReference>
<sequence length="344" mass="38202">MTKRSVYIAYTGGTIGMKKTAQGFAPEAGYLTRELKQLADLNRADMPDYVIHEYDHLIDSSNITPQDWFAIAEDIRQNYQNFDGFVILHGTDTMAYTASALSFMLEDLDKPVIVTGSQIPFGELRSDGRDNLITSVILAAEHAIPEVCLYFHDRLYRGNRAQKIDANNFHAFGSPNFPPLAKVGTTIELNKHVMIEANSRPFKVQKITPPPIAVVSIFPGMSAQMLSNLLIDPIRGLILQTFGMGNAPSNDGEFLKVLEDASQRGVIIVNITQCYRGSVDMEGYQTGNRLKQCGVISGYDMTTEAALSKLYYLFSLGLNTSDIKSKMQQNLRGELTLPLKNLMN</sequence>
<feature type="active site" description="O-isoaspartyl threonine intermediate" evidence="4">
    <location>
        <position position="14"/>
    </location>
</feature>
<evidence type="ECO:0000256" key="1">
    <source>
        <dbReference type="ARBA" id="ARBA00010518"/>
    </source>
</evidence>
<feature type="active site" evidence="6">
    <location>
        <position position="14"/>
    </location>
</feature>
<dbReference type="Pfam" id="PF17763">
    <property type="entry name" value="Asparaginase_C"/>
    <property type="match status" value="1"/>
</dbReference>
<dbReference type="PROSITE" id="PS00144">
    <property type="entry name" value="ASN_GLN_ASE_1"/>
    <property type="match status" value="1"/>
</dbReference>
<dbReference type="SFLD" id="SFLDS00057">
    <property type="entry name" value="Glutaminase/Asparaginase"/>
    <property type="match status" value="1"/>
</dbReference>
<dbReference type="SMART" id="SM00870">
    <property type="entry name" value="Asparaginase"/>
    <property type="match status" value="1"/>
</dbReference>
<dbReference type="FunFam" id="3.40.50.40:FF:000001">
    <property type="entry name" value="L-asparaginase 1"/>
    <property type="match status" value="1"/>
</dbReference>
<dbReference type="SUPFAM" id="SSF53774">
    <property type="entry name" value="Glutaminase/Asparaginase"/>
    <property type="match status" value="1"/>
</dbReference>
<evidence type="ECO:0000256" key="2">
    <source>
        <dbReference type="ARBA" id="ARBA00012920"/>
    </source>
</evidence>
<dbReference type="Pfam" id="PF00710">
    <property type="entry name" value="Asparaginase"/>
    <property type="match status" value="1"/>
</dbReference>
<dbReference type="InterPro" id="IPR036152">
    <property type="entry name" value="Asp/glu_Ase-like_sf"/>
</dbReference>
<evidence type="ECO:0000256" key="7">
    <source>
        <dbReference type="PROSITE-ProRule" id="PRU10100"/>
    </source>
</evidence>
<feature type="binding site" evidence="5">
    <location>
        <begin position="91"/>
        <end position="92"/>
    </location>
    <ligand>
        <name>substrate</name>
    </ligand>
</feature>
<keyword evidence="3" id="KW-0378">Hydrolase</keyword>
<reference evidence="10 11" key="1">
    <citation type="submission" date="2023-08" db="EMBL/GenBank/DDBJ databases">
        <title>Pleionea litopenaei sp. nov., isolated from stomach of juvenile Litopenaeus vannamei.</title>
        <authorList>
            <person name="Rho A.M."/>
            <person name="Hwang C.Y."/>
        </authorList>
    </citation>
    <scope>NUCLEOTIDE SEQUENCE [LARGE SCALE GENOMIC DNA]</scope>
    <source>
        <strain evidence="10 11">HL-JVS1</strain>
    </source>
</reference>
<dbReference type="InterPro" id="IPR040919">
    <property type="entry name" value="Asparaginase_C"/>
</dbReference>
<dbReference type="InterPro" id="IPR037152">
    <property type="entry name" value="L-asparaginase_N_sf"/>
</dbReference>
<comment type="similarity">
    <text evidence="1">Belongs to the asparaginase 1 family.</text>
</comment>
<feature type="domain" description="Asparaginase/glutaminase C-terminal" evidence="9">
    <location>
        <begin position="212"/>
        <end position="325"/>
    </location>
</feature>
<feature type="domain" description="L-asparaginase N-terminal" evidence="8">
    <location>
        <begin position="6"/>
        <end position="192"/>
    </location>
</feature>
<evidence type="ECO:0000259" key="9">
    <source>
        <dbReference type="Pfam" id="PF17763"/>
    </source>
</evidence>
<dbReference type="GO" id="GO:0004067">
    <property type="term" value="F:asparaginase activity"/>
    <property type="evidence" value="ECO:0007669"/>
    <property type="project" value="UniProtKB-UniRule"/>
</dbReference>
<dbReference type="GO" id="GO:0009066">
    <property type="term" value="P:aspartate family amino acid metabolic process"/>
    <property type="evidence" value="ECO:0007669"/>
    <property type="project" value="UniProtKB-ARBA"/>
</dbReference>
<feature type="binding site" evidence="5">
    <location>
        <position position="60"/>
    </location>
    <ligand>
        <name>substrate</name>
    </ligand>
</feature>
<dbReference type="PANTHER" id="PTHR11707:SF28">
    <property type="entry name" value="60 KDA LYSOPHOSPHOLIPASE"/>
    <property type="match status" value="1"/>
</dbReference>
<dbReference type="InterPro" id="IPR027473">
    <property type="entry name" value="L-asparaginase_C"/>
</dbReference>
<evidence type="ECO:0000256" key="5">
    <source>
        <dbReference type="PIRSR" id="PIRSR001220-2"/>
    </source>
</evidence>
<dbReference type="PIRSF" id="PIRSF001220">
    <property type="entry name" value="L-ASNase_gatD"/>
    <property type="match status" value="1"/>
</dbReference>
<feature type="active site" evidence="7">
    <location>
        <position position="91"/>
    </location>
</feature>
<dbReference type="GO" id="GO:0005829">
    <property type="term" value="C:cytosol"/>
    <property type="evidence" value="ECO:0007669"/>
    <property type="project" value="TreeGrafter"/>
</dbReference>
<dbReference type="EMBL" id="CP133548">
    <property type="protein sequence ID" value="WMS88016.1"/>
    <property type="molecule type" value="Genomic_DNA"/>
</dbReference>
<accession>A0AA51X7L9</accession>
<dbReference type="CDD" id="cd08963">
    <property type="entry name" value="L-asparaginase_I"/>
    <property type="match status" value="1"/>
</dbReference>
<evidence type="ECO:0000259" key="8">
    <source>
        <dbReference type="Pfam" id="PF00710"/>
    </source>
</evidence>
<protein>
    <recommendedName>
        <fullName evidence="2">asparaginase</fullName>
        <ecNumber evidence="2">3.5.1.1</ecNumber>
    </recommendedName>
</protein>
<dbReference type="EC" id="3.5.1.1" evidence="2"/>
<dbReference type="FunFam" id="3.40.50.1170:FF:000001">
    <property type="entry name" value="L-asparaginase 2"/>
    <property type="match status" value="1"/>
</dbReference>
<dbReference type="Gene3D" id="3.40.50.1170">
    <property type="entry name" value="L-asparaginase, N-terminal domain"/>
    <property type="match status" value="1"/>
</dbReference>
<dbReference type="PRINTS" id="PR00139">
    <property type="entry name" value="ASNGLNASE"/>
</dbReference>
<dbReference type="AlphaFoldDB" id="A0AA51X7L9"/>
<dbReference type="InterPro" id="IPR006033">
    <property type="entry name" value="AsnA_fam"/>
</dbReference>
<gene>
    <name evidence="10" type="primary">ansA</name>
    <name evidence="10" type="ORF">Q9312_03645</name>
</gene>
<organism evidence="10 11">
    <name type="scientific">Pleionea litopenaei</name>
    <dbReference type="NCBI Taxonomy" id="3070815"/>
    <lineage>
        <taxon>Bacteria</taxon>
        <taxon>Pseudomonadati</taxon>
        <taxon>Pseudomonadota</taxon>
        <taxon>Gammaproteobacteria</taxon>
        <taxon>Oceanospirillales</taxon>
        <taxon>Pleioneaceae</taxon>
        <taxon>Pleionea</taxon>
    </lineage>
</organism>
<dbReference type="InterPro" id="IPR006034">
    <property type="entry name" value="Asparaginase/glutaminase-like"/>
</dbReference>
<dbReference type="Gene3D" id="3.40.50.40">
    <property type="match status" value="1"/>
</dbReference>
<dbReference type="InterPro" id="IPR020827">
    <property type="entry name" value="Asparaginase/glutaminase_AS1"/>
</dbReference>
<evidence type="ECO:0000256" key="4">
    <source>
        <dbReference type="PIRSR" id="PIRSR001220-1"/>
    </source>
</evidence>
<dbReference type="PIRSF" id="PIRSF500176">
    <property type="entry name" value="L_ASNase"/>
    <property type="match status" value="1"/>
</dbReference>
<dbReference type="PROSITE" id="PS00917">
    <property type="entry name" value="ASN_GLN_ASE_2"/>
    <property type="match status" value="1"/>
</dbReference>
<dbReference type="InterPro" id="IPR027475">
    <property type="entry name" value="Asparaginase/glutaminase_AS2"/>
</dbReference>
<proteinExistence type="inferred from homology"/>
<dbReference type="RefSeq" id="WP_309203197.1">
    <property type="nucleotide sequence ID" value="NZ_CP133548.1"/>
</dbReference>
<dbReference type="Proteomes" id="UP001239782">
    <property type="component" value="Chromosome"/>
</dbReference>
<name>A0AA51X7L9_9GAMM</name>
<evidence type="ECO:0000313" key="11">
    <source>
        <dbReference type="Proteomes" id="UP001239782"/>
    </source>
</evidence>
<dbReference type="InterPro" id="IPR041725">
    <property type="entry name" value="L-asparaginase_I"/>
</dbReference>
<dbReference type="InterPro" id="IPR027474">
    <property type="entry name" value="L-asparaginase_N"/>
</dbReference>
<evidence type="ECO:0000256" key="6">
    <source>
        <dbReference type="PROSITE-ProRule" id="PRU10099"/>
    </source>
</evidence>